<comment type="caution">
    <text evidence="3">The sequence shown here is derived from an EMBL/GenBank/DDBJ whole genome shotgun (WGS) entry which is preliminary data.</text>
</comment>
<feature type="region of interest" description="Disordered" evidence="1">
    <location>
        <begin position="154"/>
        <end position="254"/>
    </location>
</feature>
<dbReference type="InterPro" id="IPR045032">
    <property type="entry name" value="PEL"/>
</dbReference>
<keyword evidence="4" id="KW-1185">Reference proteome</keyword>
<dbReference type="Gene3D" id="2.160.20.10">
    <property type="entry name" value="Single-stranded right-handed beta-helix, Pectin lyase-like"/>
    <property type="match status" value="1"/>
</dbReference>
<feature type="compositionally biased region" description="Basic residues" evidence="1">
    <location>
        <begin position="208"/>
        <end position="246"/>
    </location>
</feature>
<feature type="compositionally biased region" description="Basic and acidic residues" evidence="1">
    <location>
        <begin position="163"/>
        <end position="174"/>
    </location>
</feature>
<dbReference type="EMBL" id="JANAVB010032618">
    <property type="protein sequence ID" value="KAJ6810070.1"/>
    <property type="molecule type" value="Genomic_DNA"/>
</dbReference>
<dbReference type="InterPro" id="IPR011050">
    <property type="entry name" value="Pectin_lyase_fold/virulence"/>
</dbReference>
<evidence type="ECO:0000256" key="1">
    <source>
        <dbReference type="SAM" id="MobiDB-lite"/>
    </source>
</evidence>
<evidence type="ECO:0000256" key="2">
    <source>
        <dbReference type="SAM" id="SignalP"/>
    </source>
</evidence>
<feature type="compositionally biased region" description="Low complexity" evidence="1">
    <location>
        <begin position="370"/>
        <end position="387"/>
    </location>
</feature>
<dbReference type="PANTHER" id="PTHR31683:SF120">
    <property type="entry name" value="PECTATE LYASE 20-RELATED"/>
    <property type="match status" value="1"/>
</dbReference>
<reference evidence="3" key="2">
    <citation type="submission" date="2023-04" db="EMBL/GenBank/DDBJ databases">
        <authorList>
            <person name="Bruccoleri R.E."/>
            <person name="Oakeley E.J."/>
            <person name="Faust A.-M."/>
            <person name="Dessus-Babus S."/>
            <person name="Altorfer M."/>
            <person name="Burckhardt D."/>
            <person name="Oertli M."/>
            <person name="Naumann U."/>
            <person name="Petersen F."/>
            <person name="Wong J."/>
        </authorList>
    </citation>
    <scope>NUCLEOTIDE SEQUENCE</scope>
    <source>
        <strain evidence="3">GSM-AAB239-AS_SAM_17_03QT</strain>
        <tissue evidence="3">Leaf</tissue>
    </source>
</reference>
<reference evidence="3" key="1">
    <citation type="journal article" date="2023" name="GigaByte">
        <title>Genome assembly of the bearded iris, Iris pallida Lam.</title>
        <authorList>
            <person name="Bruccoleri R.E."/>
            <person name="Oakeley E.J."/>
            <person name="Faust A.M.E."/>
            <person name="Altorfer M."/>
            <person name="Dessus-Babus S."/>
            <person name="Burckhardt D."/>
            <person name="Oertli M."/>
            <person name="Naumann U."/>
            <person name="Petersen F."/>
            <person name="Wong J."/>
        </authorList>
    </citation>
    <scope>NUCLEOTIDE SEQUENCE</scope>
    <source>
        <strain evidence="3">GSM-AAB239-AS_SAM_17_03QT</strain>
    </source>
</reference>
<feature type="signal peptide" evidence="2">
    <location>
        <begin position="1"/>
        <end position="26"/>
    </location>
</feature>
<organism evidence="3 4">
    <name type="scientific">Iris pallida</name>
    <name type="common">Sweet iris</name>
    <dbReference type="NCBI Taxonomy" id="29817"/>
    <lineage>
        <taxon>Eukaryota</taxon>
        <taxon>Viridiplantae</taxon>
        <taxon>Streptophyta</taxon>
        <taxon>Embryophyta</taxon>
        <taxon>Tracheophyta</taxon>
        <taxon>Spermatophyta</taxon>
        <taxon>Magnoliopsida</taxon>
        <taxon>Liliopsida</taxon>
        <taxon>Asparagales</taxon>
        <taxon>Iridaceae</taxon>
        <taxon>Iridoideae</taxon>
        <taxon>Irideae</taxon>
        <taxon>Iris</taxon>
    </lineage>
</organism>
<feature type="compositionally biased region" description="Basic and acidic residues" evidence="1">
    <location>
        <begin position="198"/>
        <end position="207"/>
    </location>
</feature>
<protein>
    <submittedName>
        <fullName evidence="3">Pectate lyase 8</fullName>
    </submittedName>
</protein>
<gene>
    <name evidence="3" type="ORF">M6B38_157615</name>
</gene>
<keyword evidence="2" id="KW-0732">Signal</keyword>
<dbReference type="PANTHER" id="PTHR31683">
    <property type="entry name" value="PECTATE LYASE 18-RELATED"/>
    <property type="match status" value="1"/>
</dbReference>
<feature type="chain" id="PRO_5043365756" evidence="2">
    <location>
        <begin position="27"/>
        <end position="397"/>
    </location>
</feature>
<dbReference type="GO" id="GO:0030570">
    <property type="term" value="F:pectate lyase activity"/>
    <property type="evidence" value="ECO:0007669"/>
    <property type="project" value="InterPro"/>
</dbReference>
<proteinExistence type="predicted"/>
<feature type="region of interest" description="Disordered" evidence="1">
    <location>
        <begin position="370"/>
        <end position="397"/>
    </location>
</feature>
<evidence type="ECO:0000313" key="3">
    <source>
        <dbReference type="EMBL" id="KAJ6810070.1"/>
    </source>
</evidence>
<evidence type="ECO:0000313" key="4">
    <source>
        <dbReference type="Proteomes" id="UP001140949"/>
    </source>
</evidence>
<keyword evidence="3" id="KW-0456">Lyase</keyword>
<dbReference type="Proteomes" id="UP001140949">
    <property type="component" value="Unassembled WGS sequence"/>
</dbReference>
<dbReference type="InterPro" id="IPR012334">
    <property type="entry name" value="Pectin_lyas_fold"/>
</dbReference>
<sequence>MAKSSSVKWFSLLLLALLVLLGGGVGWVGRERISASRIGTMAARRGLKETLAASAEASTSTSTSNSYTSTAEKFGREPVVGAVDDPELVASEVHMTINNHTARRSLGYLSCGTGNPIDDCWRCDPEWHLHRKRLADCGIGFGRNAIGGRDGRYYVVTDAGDDDPVKPPPRDPPPRRHPGRAPLDRVQARHGHHPQAGAHHEQLQDPRRPRRQRPRRQRGLPHHPVRHERHRPRPPHPRLQAHRQRHGPQLPLPLRLEDHGRRRRRLHLRLQPRLGGPLLPLQLRRRARRRHHGVHCHHHFEQLLHPPQRGDALGTQRFLREGQGHASYHCFQPFRGRPNPEDAYIIYTLQIHPITQTRAAMDTSTLLTTTTPTGRCMPSAAAPSRPSTARGTGTLPL</sequence>
<dbReference type="AlphaFoldDB" id="A0AAX6F0Y6"/>
<name>A0AAX6F0Y6_IRIPA</name>
<dbReference type="SUPFAM" id="SSF51126">
    <property type="entry name" value="Pectin lyase-like"/>
    <property type="match status" value="1"/>
</dbReference>
<accession>A0AAX6F0Y6</accession>